<dbReference type="PANTHER" id="PTHR45947:SF3">
    <property type="entry name" value="SULFOQUINOVOSYL TRANSFERASE SQD2"/>
    <property type="match status" value="1"/>
</dbReference>
<evidence type="ECO:0000259" key="1">
    <source>
        <dbReference type="Pfam" id="PF00534"/>
    </source>
</evidence>
<dbReference type="Pfam" id="PF00534">
    <property type="entry name" value="Glycos_transf_1"/>
    <property type="match status" value="1"/>
</dbReference>
<dbReference type="EMBL" id="CAFBLT010000001">
    <property type="protein sequence ID" value="CAB4877523.1"/>
    <property type="molecule type" value="Genomic_DNA"/>
</dbReference>
<evidence type="ECO:0000313" key="4">
    <source>
        <dbReference type="EMBL" id="CAB4877523.1"/>
    </source>
</evidence>
<dbReference type="InterPro" id="IPR028098">
    <property type="entry name" value="Glyco_trans_4-like_N"/>
</dbReference>
<reference evidence="5" key="1">
    <citation type="submission" date="2020-05" db="EMBL/GenBank/DDBJ databases">
        <authorList>
            <person name="Chiriac C."/>
            <person name="Salcher M."/>
            <person name="Ghai R."/>
            <person name="Kavagutti S V."/>
        </authorList>
    </citation>
    <scope>NUCLEOTIDE SEQUENCE</scope>
</reference>
<dbReference type="PANTHER" id="PTHR45947">
    <property type="entry name" value="SULFOQUINOVOSYL TRANSFERASE SQD2"/>
    <property type="match status" value="1"/>
</dbReference>
<dbReference type="Pfam" id="PF13579">
    <property type="entry name" value="Glyco_trans_4_4"/>
    <property type="match status" value="1"/>
</dbReference>
<evidence type="ECO:0000313" key="3">
    <source>
        <dbReference type="EMBL" id="CAB4832887.1"/>
    </source>
</evidence>
<evidence type="ECO:0000259" key="2">
    <source>
        <dbReference type="Pfam" id="PF13579"/>
    </source>
</evidence>
<organism evidence="5">
    <name type="scientific">freshwater metagenome</name>
    <dbReference type="NCBI Taxonomy" id="449393"/>
    <lineage>
        <taxon>unclassified sequences</taxon>
        <taxon>metagenomes</taxon>
        <taxon>ecological metagenomes</taxon>
    </lineage>
</organism>
<evidence type="ECO:0000313" key="5">
    <source>
        <dbReference type="EMBL" id="CAB5033442.1"/>
    </source>
</evidence>
<proteinExistence type="predicted"/>
<gene>
    <name evidence="3" type="ORF">UFOPK3164_01390</name>
    <name evidence="4" type="ORF">UFOPK3427_01225</name>
    <name evidence="5" type="ORF">UFOPK4112_01928</name>
</gene>
<accession>A0A6J7RXT8</accession>
<dbReference type="InterPro" id="IPR001296">
    <property type="entry name" value="Glyco_trans_1"/>
</dbReference>
<name>A0A6J7RXT8_9ZZZZ</name>
<protein>
    <submittedName>
        <fullName evidence="5">Unannotated protein</fullName>
    </submittedName>
</protein>
<dbReference type="Gene3D" id="3.40.50.2000">
    <property type="entry name" value="Glycogen Phosphorylase B"/>
    <property type="match status" value="2"/>
</dbReference>
<feature type="domain" description="Glycosyltransferase subfamily 4-like N-terminal" evidence="2">
    <location>
        <begin position="36"/>
        <end position="220"/>
    </location>
</feature>
<feature type="domain" description="Glycosyl transferase family 1" evidence="1">
    <location>
        <begin position="230"/>
        <end position="402"/>
    </location>
</feature>
<sequence length="435" mass="45958">MEGTAKTGRIVPAMSRLAILSLHTSPLAQPGTGDGGGMNVYVRELASAMARAGHRCDVFTRADSPELPAEIIVEPGFVVHYVEAGPKADVPKEQLELLVPEYTDRVLTAMTTLSGAPIDEEHGGPYDAVHANYWLSGLAGHIIKHELDIPLVSTFHTLDRVKAEAMPEEVTAGISTRRDKAEADVIGCSDAVLASCSVEAEQLVDLYDADPGRISIVAPGVDHAFFGPGDRDQARRALGLECDGPLLLFVGRIQPLKGAQVAVEALSLLRASGTPASLVIVGGPSGHQGEATLAEIHDLVDRLGLHDVVHFRAPQPHELLSSYYRAADVTVIPSRSESFGLVALESSACGTPVVASAVGGLTTLVDDGITGALVDSRDPQDFADRIGEILSSPLRATRYSTAAVIEAQNYTWRAAATALGELFDELVARRLVTCG</sequence>
<dbReference type="GO" id="GO:0016757">
    <property type="term" value="F:glycosyltransferase activity"/>
    <property type="evidence" value="ECO:0007669"/>
    <property type="project" value="InterPro"/>
</dbReference>
<dbReference type="SUPFAM" id="SSF53756">
    <property type="entry name" value="UDP-Glycosyltransferase/glycogen phosphorylase"/>
    <property type="match status" value="1"/>
</dbReference>
<dbReference type="AlphaFoldDB" id="A0A6J7RXT8"/>
<dbReference type="InterPro" id="IPR050194">
    <property type="entry name" value="Glycosyltransferase_grp1"/>
</dbReference>
<dbReference type="EMBL" id="CAFBPM010000044">
    <property type="protein sequence ID" value="CAB5033442.1"/>
    <property type="molecule type" value="Genomic_DNA"/>
</dbReference>
<dbReference type="EMBL" id="CAFABE010000080">
    <property type="protein sequence ID" value="CAB4832887.1"/>
    <property type="molecule type" value="Genomic_DNA"/>
</dbReference>